<evidence type="ECO:0000256" key="1">
    <source>
        <dbReference type="SAM" id="MobiDB-lite"/>
    </source>
</evidence>
<comment type="caution">
    <text evidence="2">The sequence shown here is derived from an EMBL/GenBank/DDBJ whole genome shotgun (WGS) entry which is preliminary data.</text>
</comment>
<proteinExistence type="predicted"/>
<organism evidence="2 3">
    <name type="scientific">Natrinema saccharevitans</name>
    <dbReference type="NCBI Taxonomy" id="301967"/>
    <lineage>
        <taxon>Archaea</taxon>
        <taxon>Methanobacteriati</taxon>
        <taxon>Methanobacteriota</taxon>
        <taxon>Stenosarchaea group</taxon>
        <taxon>Halobacteria</taxon>
        <taxon>Halobacteriales</taxon>
        <taxon>Natrialbaceae</taxon>
        <taxon>Natrinema</taxon>
    </lineage>
</organism>
<dbReference type="EMBL" id="LWLN01000001">
    <property type="protein sequence ID" value="OLZ40210.1"/>
    <property type="molecule type" value="Genomic_DNA"/>
</dbReference>
<dbReference type="AlphaFoldDB" id="A0A1S8AU15"/>
<keyword evidence="3" id="KW-1185">Reference proteome</keyword>
<protein>
    <recommendedName>
        <fullName evidence="4">PRC-barrel domain-containing protein</fullName>
    </recommendedName>
</protein>
<accession>A0A1S8AU15</accession>
<feature type="region of interest" description="Disordered" evidence="1">
    <location>
        <begin position="72"/>
        <end position="98"/>
    </location>
</feature>
<dbReference type="STRING" id="301967.A6E15_04080"/>
<gene>
    <name evidence="2" type="ORF">A6E15_04080</name>
</gene>
<feature type="compositionally biased region" description="Acidic residues" evidence="1">
    <location>
        <begin position="80"/>
        <end position="98"/>
    </location>
</feature>
<sequence length="98" mass="10345">MCAVFSDDDVGKPVENATGETVGVVAAVEGDVAHVKPDPSAVESITSSLGWEKGFRYRVALGRNSVREITPDAVRLEGELPTEPDSDAGSEIDDGRDE</sequence>
<evidence type="ECO:0000313" key="2">
    <source>
        <dbReference type="EMBL" id="OLZ40210.1"/>
    </source>
</evidence>
<dbReference type="OrthoDB" id="229248at2157"/>
<dbReference type="RefSeq" id="WP_076143960.1">
    <property type="nucleotide sequence ID" value="NZ_LWLN01000001.1"/>
</dbReference>
<dbReference type="Proteomes" id="UP000189370">
    <property type="component" value="Unassembled WGS sequence"/>
</dbReference>
<evidence type="ECO:0000313" key="3">
    <source>
        <dbReference type="Proteomes" id="UP000189370"/>
    </source>
</evidence>
<name>A0A1S8AU15_9EURY</name>
<reference evidence="3" key="1">
    <citation type="submission" date="2016-04" db="EMBL/GenBank/DDBJ databases">
        <authorList>
            <person name="Chen S.-C."/>
            <person name="Lai M.-C."/>
        </authorList>
    </citation>
    <scope>NUCLEOTIDE SEQUENCE [LARGE SCALE GENOMIC DNA]</scope>
    <source>
        <strain evidence="3">AB14</strain>
    </source>
</reference>
<evidence type="ECO:0008006" key="4">
    <source>
        <dbReference type="Google" id="ProtNLM"/>
    </source>
</evidence>